<sequence length="268" mass="28255">MRPVLFEVFSLPIHSYGVSKAAAALVAGYLLAREFRRLGWHPDRAWSIVVAATVVGFVGGKLYYLAEHAGDLSAHSSGPSGFTWYGGLIAGVATVVVMARRYGLPLAQLAGVAAAPLSVAYGIGRIGCFLAGDGSYGQPSDLPWATAFPDGMVPTFVPVHPAALYEAVVALAVGGLLWILRTRWSPLHVFGLYAVLSGSARFLVEEIRVNPEAVLGLTQPQLWSALLVAVGVALLRIGSLRGRPPGGAGPDEMAPGGTTDRDVVHYRR</sequence>
<feature type="transmembrane region" description="Helical" evidence="8">
    <location>
        <begin position="162"/>
        <end position="180"/>
    </location>
</feature>
<dbReference type="PANTHER" id="PTHR30589">
    <property type="entry name" value="PROLIPOPROTEIN DIACYLGLYCERYL TRANSFERASE"/>
    <property type="match status" value="1"/>
</dbReference>
<dbReference type="Proteomes" id="UP000319865">
    <property type="component" value="Unassembled WGS sequence"/>
</dbReference>
<gene>
    <name evidence="9" type="ORF">FHU33_2536</name>
</gene>
<keyword evidence="3 9" id="KW-0808">Transferase</keyword>
<keyword evidence="5 8" id="KW-1133">Transmembrane helix</keyword>
<feature type="transmembrane region" description="Helical" evidence="8">
    <location>
        <begin position="13"/>
        <end position="32"/>
    </location>
</feature>
<dbReference type="Pfam" id="PF01790">
    <property type="entry name" value="LGT"/>
    <property type="match status" value="1"/>
</dbReference>
<protein>
    <submittedName>
        <fullName evidence="9">Phosphatidylglycerol:prolipoprotein diacylglycerol transferase</fullName>
    </submittedName>
</protein>
<feature type="transmembrane region" description="Helical" evidence="8">
    <location>
        <begin position="44"/>
        <end position="64"/>
    </location>
</feature>
<evidence type="ECO:0000256" key="2">
    <source>
        <dbReference type="ARBA" id="ARBA00022475"/>
    </source>
</evidence>
<feature type="transmembrane region" description="Helical" evidence="8">
    <location>
        <begin position="84"/>
        <end position="102"/>
    </location>
</feature>
<keyword evidence="9" id="KW-0449">Lipoprotein</keyword>
<evidence type="ECO:0000256" key="4">
    <source>
        <dbReference type="ARBA" id="ARBA00022692"/>
    </source>
</evidence>
<feature type="transmembrane region" description="Helical" evidence="8">
    <location>
        <begin position="109"/>
        <end position="132"/>
    </location>
</feature>
<dbReference type="GO" id="GO:0008961">
    <property type="term" value="F:phosphatidylglycerol-prolipoprotein diacylglyceryl transferase activity"/>
    <property type="evidence" value="ECO:0007669"/>
    <property type="project" value="InterPro"/>
</dbReference>
<proteinExistence type="inferred from homology"/>
<evidence type="ECO:0000256" key="5">
    <source>
        <dbReference type="ARBA" id="ARBA00022989"/>
    </source>
</evidence>
<dbReference type="EMBL" id="VFQE01000001">
    <property type="protein sequence ID" value="TQN43110.1"/>
    <property type="molecule type" value="Genomic_DNA"/>
</dbReference>
<dbReference type="RefSeq" id="WP_142025651.1">
    <property type="nucleotide sequence ID" value="NZ_VFQE01000001.1"/>
</dbReference>
<dbReference type="OrthoDB" id="871140at2"/>
<keyword evidence="2" id="KW-1003">Cell membrane</keyword>
<evidence type="ECO:0000256" key="7">
    <source>
        <dbReference type="SAM" id="MobiDB-lite"/>
    </source>
</evidence>
<name>A0A543PGA7_9ACTN</name>
<comment type="similarity">
    <text evidence="1">Belongs to the Lgt family.</text>
</comment>
<keyword evidence="4 8" id="KW-0812">Transmembrane</keyword>
<evidence type="ECO:0000313" key="9">
    <source>
        <dbReference type="EMBL" id="TQN43110.1"/>
    </source>
</evidence>
<feature type="compositionally biased region" description="Basic and acidic residues" evidence="7">
    <location>
        <begin position="259"/>
        <end position="268"/>
    </location>
</feature>
<dbReference type="PANTHER" id="PTHR30589:SF0">
    <property type="entry name" value="PHOSPHATIDYLGLYCEROL--PROLIPOPROTEIN DIACYLGLYCERYL TRANSFERASE"/>
    <property type="match status" value="1"/>
</dbReference>
<dbReference type="GO" id="GO:0005886">
    <property type="term" value="C:plasma membrane"/>
    <property type="evidence" value="ECO:0007669"/>
    <property type="project" value="InterPro"/>
</dbReference>
<accession>A0A543PGA7</accession>
<organism evidence="9 10">
    <name type="scientific">Blastococcus colisei</name>
    <dbReference type="NCBI Taxonomy" id="1564162"/>
    <lineage>
        <taxon>Bacteria</taxon>
        <taxon>Bacillati</taxon>
        <taxon>Actinomycetota</taxon>
        <taxon>Actinomycetes</taxon>
        <taxon>Geodermatophilales</taxon>
        <taxon>Geodermatophilaceae</taxon>
        <taxon>Blastococcus</taxon>
    </lineage>
</organism>
<evidence type="ECO:0000256" key="1">
    <source>
        <dbReference type="ARBA" id="ARBA00007150"/>
    </source>
</evidence>
<dbReference type="InterPro" id="IPR001640">
    <property type="entry name" value="Lgt"/>
</dbReference>
<comment type="caution">
    <text evidence="9">The sequence shown here is derived from an EMBL/GenBank/DDBJ whole genome shotgun (WGS) entry which is preliminary data.</text>
</comment>
<reference evidence="9 10" key="1">
    <citation type="submission" date="2019-06" db="EMBL/GenBank/DDBJ databases">
        <title>Sequencing the genomes of 1000 actinobacteria strains.</title>
        <authorList>
            <person name="Klenk H.-P."/>
        </authorList>
    </citation>
    <scope>NUCLEOTIDE SEQUENCE [LARGE SCALE GENOMIC DNA]</scope>
    <source>
        <strain evidence="9 10">DSM 46837</strain>
    </source>
</reference>
<evidence type="ECO:0000256" key="8">
    <source>
        <dbReference type="SAM" id="Phobius"/>
    </source>
</evidence>
<dbReference type="GO" id="GO:0042158">
    <property type="term" value="P:lipoprotein biosynthetic process"/>
    <property type="evidence" value="ECO:0007669"/>
    <property type="project" value="InterPro"/>
</dbReference>
<keyword evidence="10" id="KW-1185">Reference proteome</keyword>
<evidence type="ECO:0000256" key="3">
    <source>
        <dbReference type="ARBA" id="ARBA00022679"/>
    </source>
</evidence>
<dbReference type="AlphaFoldDB" id="A0A543PGA7"/>
<evidence type="ECO:0000313" key="10">
    <source>
        <dbReference type="Proteomes" id="UP000319865"/>
    </source>
</evidence>
<feature type="region of interest" description="Disordered" evidence="7">
    <location>
        <begin position="245"/>
        <end position="268"/>
    </location>
</feature>
<evidence type="ECO:0000256" key="6">
    <source>
        <dbReference type="ARBA" id="ARBA00023136"/>
    </source>
</evidence>
<keyword evidence="6 8" id="KW-0472">Membrane</keyword>